<sequence length="813" mass="86413">MKLPQDRTIANVVSLVLCGILAGVVIAAAAFPAVGVSGLTAKSASDSFSDLPANLKIPPVPQNSVLYAADGRNVIAQFYDENRRNVALADIAPVMRQAIVAAEDNRFYQHQGVDGRGVIRAFVKNQANGEVSQGASTLTQQYVRSILKYGATNSEEYRLATEDTAGRKLREMRYAIALEKQLSKDQILQNYLNITFFGNSGYGIYSASYAYFSKPPSQLTLPEAAMIAGMAQNPTQYNPVGGKFGQKPALDRREYVLNQMVKLKYITQAEADAAKKTDLGLNPKPTKQSCENGNTNFGFFCGWFLDWWKSNPAFGKTRTEREDNLKKGGYKIVSSLDLRMQAAAQKNVDNELSASNPFATGVVVVEPGTGRVKAMAINRKYGIGKGQGRKSYPYTVNPLLSGSSVSPGFQAGSTFKMFTAVAALEKNIPLSHTIFSQPRYTSQFPGDCSDGSGKWCPKNAGKNMTGLQTMSSAFGESANTYFVPLEEQVSVKSAISAAEAAGVELRSTEDLKNKKDAQTDPNAWGAFTLGVAQVSPLDMATAYATIAARGKYCAPLPLKSITDQDGKQLTDLANPSCKQTIPQQVADAAADMARCPVGDQSMVGISCTHPGGTRTAASVGGQIDRPVAGKTGTTDDNATAWFVAFTPNLSAASFIANPDSPTQEVPNTNIPIHVGRNTLDAAVSKLPVKQFTAPTNKLAYGVRVTVPDTTGDSVDAATSKLRAAGFEVRVSSTRENSDEGEGRVSRSEPPGGSSSTKGGVVMLVLSNGQEKAPETPKPGENGDGGIRDQICAANPDLPMCKDQQGGGPGNNDN</sequence>
<proteinExistence type="inferred from homology"/>
<dbReference type="GO" id="GO:0030288">
    <property type="term" value="C:outer membrane-bounded periplasmic space"/>
    <property type="evidence" value="ECO:0007669"/>
    <property type="project" value="TreeGrafter"/>
</dbReference>
<protein>
    <submittedName>
        <fullName evidence="17">PASTA domain-containing protein</fullName>
    </submittedName>
</protein>
<dbReference type="FunFam" id="1.10.3810.10:FF:000001">
    <property type="entry name" value="Penicillin-binding protein 1A"/>
    <property type="match status" value="1"/>
</dbReference>
<keyword evidence="15" id="KW-1133">Transmembrane helix</keyword>
<evidence type="ECO:0000256" key="8">
    <source>
        <dbReference type="ARBA" id="ARBA00022960"/>
    </source>
</evidence>
<dbReference type="InterPro" id="IPR050396">
    <property type="entry name" value="Glycosyltr_51/Transpeptidase"/>
</dbReference>
<dbReference type="OrthoDB" id="9766909at2"/>
<keyword evidence="3" id="KW-0121">Carboxypeptidase</keyword>
<name>A0A545AR55_9ACTN</name>
<dbReference type="PANTHER" id="PTHR32282">
    <property type="entry name" value="BINDING PROTEIN TRANSPEPTIDASE, PUTATIVE-RELATED"/>
    <property type="match status" value="1"/>
</dbReference>
<dbReference type="GO" id="GO:0071555">
    <property type="term" value="P:cell wall organization"/>
    <property type="evidence" value="ECO:0007669"/>
    <property type="project" value="UniProtKB-KW"/>
</dbReference>
<keyword evidence="9" id="KW-0573">Peptidoglycan synthesis</keyword>
<keyword evidence="15" id="KW-0472">Membrane</keyword>
<dbReference type="PANTHER" id="PTHR32282:SF33">
    <property type="entry name" value="PEPTIDOGLYCAN GLYCOSYLTRANSFERASE"/>
    <property type="match status" value="1"/>
</dbReference>
<comment type="similarity">
    <text evidence="2">In the N-terminal section; belongs to the glycosyltransferase 51 family.</text>
</comment>
<evidence type="ECO:0000256" key="12">
    <source>
        <dbReference type="ARBA" id="ARBA00034000"/>
    </source>
</evidence>
<dbReference type="Gene3D" id="3.40.710.10">
    <property type="entry name" value="DD-peptidase/beta-lactamase superfamily"/>
    <property type="match status" value="1"/>
</dbReference>
<evidence type="ECO:0000256" key="11">
    <source>
        <dbReference type="ARBA" id="ARBA00023316"/>
    </source>
</evidence>
<dbReference type="Gene3D" id="3.30.10.20">
    <property type="match status" value="1"/>
</dbReference>
<evidence type="ECO:0000256" key="14">
    <source>
        <dbReference type="SAM" id="MobiDB-lite"/>
    </source>
</evidence>
<dbReference type="SUPFAM" id="SSF56601">
    <property type="entry name" value="beta-lactamase/transpeptidase-like"/>
    <property type="match status" value="1"/>
</dbReference>
<keyword evidence="18" id="KW-1185">Reference proteome</keyword>
<reference evidence="17 18" key="1">
    <citation type="submission" date="2019-07" db="EMBL/GenBank/DDBJ databases">
        <title>Cryptosporangium phraense sp. nov., isolated from plant litter.</title>
        <authorList>
            <person name="Suriyachadkun C."/>
        </authorList>
    </citation>
    <scope>NUCLEOTIDE SEQUENCE [LARGE SCALE GENOMIC DNA]</scope>
    <source>
        <strain evidence="17 18">A-T 5661</strain>
    </source>
</reference>
<keyword evidence="10" id="KW-0511">Multifunctional enzyme</keyword>
<dbReference type="Proteomes" id="UP000317982">
    <property type="component" value="Unassembled WGS sequence"/>
</dbReference>
<evidence type="ECO:0000259" key="16">
    <source>
        <dbReference type="PROSITE" id="PS51178"/>
    </source>
</evidence>
<keyword evidence="6" id="KW-0808">Transferase</keyword>
<evidence type="ECO:0000256" key="5">
    <source>
        <dbReference type="ARBA" id="ARBA00022676"/>
    </source>
</evidence>
<dbReference type="Pfam" id="PF03793">
    <property type="entry name" value="PASTA"/>
    <property type="match status" value="1"/>
</dbReference>
<dbReference type="GO" id="GO:0009252">
    <property type="term" value="P:peptidoglycan biosynthetic process"/>
    <property type="evidence" value="ECO:0007669"/>
    <property type="project" value="UniProtKB-KW"/>
</dbReference>
<keyword evidence="7" id="KW-0378">Hydrolase</keyword>
<dbReference type="RefSeq" id="WP_142705704.1">
    <property type="nucleotide sequence ID" value="NZ_VIRS01000011.1"/>
</dbReference>
<comment type="similarity">
    <text evidence="1">In the C-terminal section; belongs to the transpeptidase family.</text>
</comment>
<keyword evidence="15" id="KW-0812">Transmembrane</keyword>
<evidence type="ECO:0000313" key="18">
    <source>
        <dbReference type="Proteomes" id="UP000317982"/>
    </source>
</evidence>
<dbReference type="InterPro" id="IPR012338">
    <property type="entry name" value="Beta-lactam/transpept-like"/>
</dbReference>
<feature type="transmembrane region" description="Helical" evidence="15">
    <location>
        <begin position="12"/>
        <end position="34"/>
    </location>
</feature>
<evidence type="ECO:0000256" key="7">
    <source>
        <dbReference type="ARBA" id="ARBA00022801"/>
    </source>
</evidence>
<evidence type="ECO:0000256" key="2">
    <source>
        <dbReference type="ARBA" id="ARBA00007739"/>
    </source>
</evidence>
<dbReference type="EMBL" id="VIRS01000011">
    <property type="protein sequence ID" value="TQS43792.1"/>
    <property type="molecule type" value="Genomic_DNA"/>
</dbReference>
<organism evidence="17 18">
    <name type="scientific">Cryptosporangium phraense</name>
    <dbReference type="NCBI Taxonomy" id="2593070"/>
    <lineage>
        <taxon>Bacteria</taxon>
        <taxon>Bacillati</taxon>
        <taxon>Actinomycetota</taxon>
        <taxon>Actinomycetes</taxon>
        <taxon>Cryptosporangiales</taxon>
        <taxon>Cryptosporangiaceae</taxon>
        <taxon>Cryptosporangium</taxon>
    </lineage>
</organism>
<feature type="region of interest" description="Disordered" evidence="14">
    <location>
        <begin position="729"/>
        <end position="813"/>
    </location>
</feature>
<dbReference type="InterPro" id="IPR005543">
    <property type="entry name" value="PASTA_dom"/>
</dbReference>
<keyword evidence="5" id="KW-0328">Glycosyltransferase</keyword>
<dbReference type="InterPro" id="IPR023346">
    <property type="entry name" value="Lysozyme-like_dom_sf"/>
</dbReference>
<evidence type="ECO:0000256" key="9">
    <source>
        <dbReference type="ARBA" id="ARBA00022984"/>
    </source>
</evidence>
<dbReference type="SUPFAM" id="SSF53955">
    <property type="entry name" value="Lysozyme-like"/>
    <property type="match status" value="1"/>
</dbReference>
<keyword evidence="11" id="KW-0961">Cell wall biogenesis/degradation</keyword>
<dbReference type="InterPro" id="IPR036950">
    <property type="entry name" value="PBP_transglycosylase"/>
</dbReference>
<dbReference type="Gene3D" id="1.10.3810.10">
    <property type="entry name" value="Biosynthetic peptidoglycan transglycosylase-like"/>
    <property type="match status" value="1"/>
</dbReference>
<gene>
    <name evidence="17" type="ORF">FL583_17320</name>
</gene>
<feature type="compositionally biased region" description="Basic and acidic residues" evidence="14">
    <location>
        <begin position="735"/>
        <end position="746"/>
    </location>
</feature>
<keyword evidence="8" id="KW-0133">Cell shape</keyword>
<dbReference type="GO" id="GO:0008658">
    <property type="term" value="F:penicillin binding"/>
    <property type="evidence" value="ECO:0007669"/>
    <property type="project" value="InterPro"/>
</dbReference>
<dbReference type="GO" id="GO:0008955">
    <property type="term" value="F:peptidoglycan glycosyltransferase activity"/>
    <property type="evidence" value="ECO:0007669"/>
    <property type="project" value="UniProtKB-EC"/>
</dbReference>
<dbReference type="Pfam" id="PF00905">
    <property type="entry name" value="Transpeptidase"/>
    <property type="match status" value="1"/>
</dbReference>
<evidence type="ECO:0000256" key="10">
    <source>
        <dbReference type="ARBA" id="ARBA00023268"/>
    </source>
</evidence>
<feature type="domain" description="PASTA" evidence="16">
    <location>
        <begin position="701"/>
        <end position="767"/>
    </location>
</feature>
<dbReference type="CDD" id="cd06577">
    <property type="entry name" value="PASTA_pknB"/>
    <property type="match status" value="1"/>
</dbReference>
<evidence type="ECO:0000313" key="17">
    <source>
        <dbReference type="EMBL" id="TQS43792.1"/>
    </source>
</evidence>
<evidence type="ECO:0000256" key="1">
    <source>
        <dbReference type="ARBA" id="ARBA00007090"/>
    </source>
</evidence>
<accession>A0A545AR55</accession>
<feature type="compositionally biased region" description="Gly residues" evidence="14">
    <location>
        <begin position="804"/>
        <end position="813"/>
    </location>
</feature>
<dbReference type="InParanoid" id="A0A545AR55"/>
<dbReference type="GO" id="GO:0009002">
    <property type="term" value="F:serine-type D-Ala-D-Ala carboxypeptidase activity"/>
    <property type="evidence" value="ECO:0007669"/>
    <property type="project" value="UniProtKB-EC"/>
</dbReference>
<dbReference type="SMART" id="SM00740">
    <property type="entry name" value="PASTA"/>
    <property type="match status" value="1"/>
</dbReference>
<comment type="catalytic activity">
    <reaction evidence="13">
        <text>[GlcNAc-(1-&gt;4)-Mur2Ac(oyl-L-Ala-gamma-D-Glu-L-Lys-D-Ala-D-Ala)](n)-di-trans,octa-cis-undecaprenyl diphosphate + beta-D-GlcNAc-(1-&gt;4)-Mur2Ac(oyl-L-Ala-gamma-D-Glu-L-Lys-D-Ala-D-Ala)-di-trans,octa-cis-undecaprenyl diphosphate = [GlcNAc-(1-&gt;4)-Mur2Ac(oyl-L-Ala-gamma-D-Glu-L-Lys-D-Ala-D-Ala)](n+1)-di-trans,octa-cis-undecaprenyl diphosphate + di-trans,octa-cis-undecaprenyl diphosphate + H(+)</text>
        <dbReference type="Rhea" id="RHEA:23708"/>
        <dbReference type="Rhea" id="RHEA-COMP:9602"/>
        <dbReference type="Rhea" id="RHEA-COMP:9603"/>
        <dbReference type="ChEBI" id="CHEBI:15378"/>
        <dbReference type="ChEBI" id="CHEBI:58405"/>
        <dbReference type="ChEBI" id="CHEBI:60033"/>
        <dbReference type="ChEBI" id="CHEBI:78435"/>
        <dbReference type="EC" id="2.4.99.28"/>
    </reaction>
</comment>
<evidence type="ECO:0000256" key="15">
    <source>
        <dbReference type="SAM" id="Phobius"/>
    </source>
</evidence>
<evidence type="ECO:0000256" key="6">
    <source>
        <dbReference type="ARBA" id="ARBA00022679"/>
    </source>
</evidence>
<evidence type="ECO:0000256" key="13">
    <source>
        <dbReference type="ARBA" id="ARBA00049902"/>
    </source>
</evidence>
<comment type="catalytic activity">
    <reaction evidence="12">
        <text>Preferential cleavage: (Ac)2-L-Lys-D-Ala-|-D-Ala. Also transpeptidation of peptidyl-alanyl moieties that are N-acyl substituents of D-alanine.</text>
        <dbReference type="EC" id="3.4.16.4"/>
    </reaction>
</comment>
<evidence type="ECO:0000256" key="4">
    <source>
        <dbReference type="ARBA" id="ARBA00022670"/>
    </source>
</evidence>
<dbReference type="InterPro" id="IPR001264">
    <property type="entry name" value="Glyco_trans_51"/>
</dbReference>
<evidence type="ECO:0000256" key="3">
    <source>
        <dbReference type="ARBA" id="ARBA00022645"/>
    </source>
</evidence>
<dbReference type="Pfam" id="PF00912">
    <property type="entry name" value="Transgly"/>
    <property type="match status" value="1"/>
</dbReference>
<dbReference type="AlphaFoldDB" id="A0A545AR55"/>
<dbReference type="GO" id="GO:0006508">
    <property type="term" value="P:proteolysis"/>
    <property type="evidence" value="ECO:0007669"/>
    <property type="project" value="UniProtKB-KW"/>
</dbReference>
<keyword evidence="4" id="KW-0645">Protease</keyword>
<dbReference type="InterPro" id="IPR001460">
    <property type="entry name" value="PCN-bd_Tpept"/>
</dbReference>
<comment type="caution">
    <text evidence="17">The sequence shown here is derived from an EMBL/GenBank/DDBJ whole genome shotgun (WGS) entry which is preliminary data.</text>
</comment>
<dbReference type="GO" id="GO:0008360">
    <property type="term" value="P:regulation of cell shape"/>
    <property type="evidence" value="ECO:0007669"/>
    <property type="project" value="UniProtKB-KW"/>
</dbReference>
<dbReference type="PROSITE" id="PS51178">
    <property type="entry name" value="PASTA"/>
    <property type="match status" value="1"/>
</dbReference>
<dbReference type="FunCoup" id="A0A545AR55">
    <property type="interactions" value="1"/>
</dbReference>